<organism evidence="1 2">
    <name type="scientific">Acaulospora colombiana</name>
    <dbReference type="NCBI Taxonomy" id="27376"/>
    <lineage>
        <taxon>Eukaryota</taxon>
        <taxon>Fungi</taxon>
        <taxon>Fungi incertae sedis</taxon>
        <taxon>Mucoromycota</taxon>
        <taxon>Glomeromycotina</taxon>
        <taxon>Glomeromycetes</taxon>
        <taxon>Diversisporales</taxon>
        <taxon>Acaulosporaceae</taxon>
        <taxon>Acaulospora</taxon>
    </lineage>
</organism>
<reference evidence="1" key="1">
    <citation type="submission" date="2021-06" db="EMBL/GenBank/DDBJ databases">
        <authorList>
            <person name="Kallberg Y."/>
            <person name="Tangrot J."/>
            <person name="Rosling A."/>
        </authorList>
    </citation>
    <scope>NUCLEOTIDE SEQUENCE</scope>
    <source>
        <strain evidence="1">CL356</strain>
    </source>
</reference>
<sequence>MGTPPPVLATLRNPQYHRSESDIIMIDGNQSQKYILLNSSPSINDNNRSLGQRRVTIFTEWLAMPQHRRLDQNSEKQTGSRASTARPKSQYEFLMILEKRVRSYKLHKQPTKSSPALRNKATGSGHQIENVQLPINQAVAGQVSFHLALVRNRTFMLSTASTGDQDSALDKKHGRKSGMPWNQLSILLLLLLAEPVSATTIYPFIAQTLSHASQLVVDFKITTGEKSNIGYYVGLVVRDIAHHGIPPINHRHRNRSSS</sequence>
<evidence type="ECO:0000313" key="2">
    <source>
        <dbReference type="Proteomes" id="UP000789525"/>
    </source>
</evidence>
<evidence type="ECO:0000313" key="1">
    <source>
        <dbReference type="EMBL" id="CAG8684953.1"/>
    </source>
</evidence>
<keyword evidence="2" id="KW-1185">Reference proteome</keyword>
<proteinExistence type="predicted"/>
<accession>A0ACA9P017</accession>
<gene>
    <name evidence="1" type="ORF">ACOLOM_LOCUS9509</name>
</gene>
<dbReference type="Proteomes" id="UP000789525">
    <property type="component" value="Unassembled WGS sequence"/>
</dbReference>
<dbReference type="EMBL" id="CAJVPT010027771">
    <property type="protein sequence ID" value="CAG8684953.1"/>
    <property type="molecule type" value="Genomic_DNA"/>
</dbReference>
<protein>
    <submittedName>
        <fullName evidence="1">281_t:CDS:1</fullName>
    </submittedName>
</protein>
<comment type="caution">
    <text evidence="1">The sequence shown here is derived from an EMBL/GenBank/DDBJ whole genome shotgun (WGS) entry which is preliminary data.</text>
</comment>
<name>A0ACA9P017_9GLOM</name>